<feature type="coiled-coil region" evidence="3">
    <location>
        <begin position="749"/>
        <end position="865"/>
    </location>
</feature>
<evidence type="ECO:0000259" key="6">
    <source>
        <dbReference type="PROSITE" id="PS50245"/>
    </source>
</evidence>
<feature type="compositionally biased region" description="Low complexity" evidence="4">
    <location>
        <begin position="71"/>
        <end position="86"/>
    </location>
</feature>
<dbReference type="EMBL" id="JACETU010000005">
    <property type="protein sequence ID" value="KAF7428370.1"/>
    <property type="molecule type" value="Genomic_DNA"/>
</dbReference>
<dbReference type="InterPro" id="IPR000938">
    <property type="entry name" value="CAP-Gly_domain"/>
</dbReference>
<feature type="region of interest" description="Disordered" evidence="4">
    <location>
        <begin position="321"/>
        <end position="426"/>
    </location>
</feature>
<dbReference type="PROSITE" id="PS50158">
    <property type="entry name" value="ZF_CCHC"/>
    <property type="match status" value="1"/>
</dbReference>
<keyword evidence="1" id="KW-0507">mRNA processing</keyword>
<evidence type="ECO:0000256" key="2">
    <source>
        <dbReference type="PROSITE-ProRule" id="PRU00047"/>
    </source>
</evidence>
<feature type="region of interest" description="Disordered" evidence="4">
    <location>
        <begin position="1037"/>
        <end position="1075"/>
    </location>
</feature>
<accession>A0A8H6ZRK4</accession>
<dbReference type="InterPro" id="IPR001878">
    <property type="entry name" value="Znf_CCHC"/>
</dbReference>
<feature type="region of interest" description="Disordered" evidence="4">
    <location>
        <begin position="445"/>
        <end position="467"/>
    </location>
</feature>
<dbReference type="SMART" id="SM01052">
    <property type="entry name" value="CAP_GLY"/>
    <property type="match status" value="1"/>
</dbReference>
<dbReference type="GeneID" id="59377411"/>
<dbReference type="GO" id="GO:0003676">
    <property type="term" value="F:nucleic acid binding"/>
    <property type="evidence" value="ECO:0007669"/>
    <property type="project" value="InterPro"/>
</dbReference>
<dbReference type="Gene3D" id="2.30.30.190">
    <property type="entry name" value="CAP Gly-rich-like domain"/>
    <property type="match status" value="1"/>
</dbReference>
<dbReference type="PANTHER" id="PTHR23159:SF60">
    <property type="entry name" value="SPINDLE ASSEMBLY ABNORMAL PROTEIN 4"/>
    <property type="match status" value="1"/>
</dbReference>
<organism evidence="7 8">
    <name type="scientific">Pleurotus ostreatus</name>
    <name type="common">Oyster mushroom</name>
    <name type="synonym">White-rot fungus</name>
    <dbReference type="NCBI Taxonomy" id="5322"/>
    <lineage>
        <taxon>Eukaryota</taxon>
        <taxon>Fungi</taxon>
        <taxon>Dikarya</taxon>
        <taxon>Basidiomycota</taxon>
        <taxon>Agaricomycotina</taxon>
        <taxon>Agaricomycetes</taxon>
        <taxon>Agaricomycetidae</taxon>
        <taxon>Agaricales</taxon>
        <taxon>Pleurotineae</taxon>
        <taxon>Pleurotaceae</taxon>
        <taxon>Pleurotus</taxon>
    </lineage>
</organism>
<dbReference type="PROSITE" id="PS50245">
    <property type="entry name" value="CAP_GLY_2"/>
    <property type="match status" value="1"/>
</dbReference>
<keyword evidence="2" id="KW-0863">Zinc-finger</keyword>
<feature type="region of interest" description="Disordered" evidence="4">
    <location>
        <begin position="1"/>
        <end position="43"/>
    </location>
</feature>
<feature type="compositionally biased region" description="Low complexity" evidence="4">
    <location>
        <begin position="335"/>
        <end position="352"/>
    </location>
</feature>
<dbReference type="PANTHER" id="PTHR23159">
    <property type="entry name" value="CENTROSOMAL PROTEIN 2"/>
    <property type="match status" value="1"/>
</dbReference>
<feature type="domain" description="CCHC-type" evidence="5">
    <location>
        <begin position="1140"/>
        <end position="1154"/>
    </location>
</feature>
<feature type="coiled-coil region" evidence="3">
    <location>
        <begin position="604"/>
        <end position="723"/>
    </location>
</feature>
<comment type="caution">
    <text evidence="7">The sequence shown here is derived from an EMBL/GenBank/DDBJ whole genome shotgun (WGS) entry which is preliminary data.</text>
</comment>
<evidence type="ECO:0000256" key="3">
    <source>
        <dbReference type="SAM" id="Coils"/>
    </source>
</evidence>
<dbReference type="GO" id="GO:0008270">
    <property type="term" value="F:zinc ion binding"/>
    <property type="evidence" value="ECO:0007669"/>
    <property type="project" value="UniProtKB-KW"/>
</dbReference>
<dbReference type="SUPFAM" id="SSF74924">
    <property type="entry name" value="Cap-Gly domain"/>
    <property type="match status" value="1"/>
</dbReference>
<keyword evidence="3" id="KW-0175">Coiled coil</keyword>
<feature type="compositionally biased region" description="Low complexity" evidence="4">
    <location>
        <begin position="382"/>
        <end position="391"/>
    </location>
</feature>
<feature type="region of interest" description="Disordered" evidence="4">
    <location>
        <begin position="59"/>
        <end position="138"/>
    </location>
</feature>
<evidence type="ECO:0008006" key="9">
    <source>
        <dbReference type="Google" id="ProtNLM"/>
    </source>
</evidence>
<feature type="compositionally biased region" description="Polar residues" evidence="4">
    <location>
        <begin position="294"/>
        <end position="304"/>
    </location>
</feature>
<dbReference type="OrthoDB" id="2130750at2759"/>
<evidence type="ECO:0000313" key="7">
    <source>
        <dbReference type="EMBL" id="KAF7428370.1"/>
    </source>
</evidence>
<feature type="domain" description="CAP-Gly" evidence="6">
    <location>
        <begin position="167"/>
        <end position="212"/>
    </location>
</feature>
<dbReference type="VEuPathDB" id="FungiDB:PC9H_007593"/>
<feature type="region of interest" description="Disordered" evidence="4">
    <location>
        <begin position="227"/>
        <end position="306"/>
    </location>
</feature>
<dbReference type="RefSeq" id="XP_036630742.1">
    <property type="nucleotide sequence ID" value="XM_036777122.1"/>
</dbReference>
<evidence type="ECO:0000313" key="8">
    <source>
        <dbReference type="Proteomes" id="UP000623687"/>
    </source>
</evidence>
<keyword evidence="2" id="KW-0479">Metal-binding</keyword>
<dbReference type="InterPro" id="IPR036859">
    <property type="entry name" value="CAP-Gly_dom_sf"/>
</dbReference>
<feature type="coiled-coil region" evidence="3">
    <location>
        <begin position="472"/>
        <end position="568"/>
    </location>
</feature>
<gene>
    <name evidence="7" type="ORF">PC9H_007593</name>
</gene>
<name>A0A8H6ZRK4_PLEOS</name>
<feature type="compositionally biased region" description="Polar residues" evidence="4">
    <location>
        <begin position="229"/>
        <end position="262"/>
    </location>
</feature>
<dbReference type="Proteomes" id="UP000623687">
    <property type="component" value="Unassembled WGS sequence"/>
</dbReference>
<feature type="compositionally biased region" description="Polar residues" evidence="4">
    <location>
        <begin position="403"/>
        <end position="415"/>
    </location>
</feature>
<dbReference type="GO" id="GO:0006397">
    <property type="term" value="P:mRNA processing"/>
    <property type="evidence" value="ECO:0007669"/>
    <property type="project" value="UniProtKB-KW"/>
</dbReference>
<reference evidence="7" key="1">
    <citation type="submission" date="2019-07" db="EMBL/GenBank/DDBJ databases">
        <authorList>
            <person name="Palmer J.M."/>
        </authorList>
    </citation>
    <scope>NUCLEOTIDE SEQUENCE</scope>
    <source>
        <strain evidence="7">PC9</strain>
    </source>
</reference>
<evidence type="ECO:0000259" key="5">
    <source>
        <dbReference type="PROSITE" id="PS50158"/>
    </source>
</evidence>
<dbReference type="SUPFAM" id="SSF57756">
    <property type="entry name" value="Retrovirus zinc finger-like domains"/>
    <property type="match status" value="1"/>
</dbReference>
<evidence type="ECO:0000256" key="1">
    <source>
        <dbReference type="ARBA" id="ARBA00022664"/>
    </source>
</evidence>
<feature type="compositionally biased region" description="Low complexity" evidence="4">
    <location>
        <begin position="26"/>
        <end position="35"/>
    </location>
</feature>
<dbReference type="AlphaFoldDB" id="A0A8H6ZRK4"/>
<sequence length="1160" mass="125735">MATPAKPRQSGIPTPGRPSGIPTPGTRSRSTSSASQYAPINSNNDVEFMSRAFADAIKANDPAQHRAGRISSASSSTSLATPHSATFPSGRRSVAGGRPTSAASSSSTTAFAKSTAERTKTPSTNRPPSRQSDVFLRSASRAGRTFEVGDGVRIESLGFEGTLQYIGEIDGKAGLWAGVELSGGFAGKGKNDGSVGGKRYFACPPNCGVFVATTKLSLPTTGLFDRPSSVASSRGGRTTPLTSGRITPSTSFSLSTWTTPSANGGRVTPGSLSSGRVTPGMTPGVRPPLKAANGANTKNMSLNGKITAGSRASKYVTMTAKQLSTRDVTASSPARNTLSSPTRTLSSPTRPNGSPFTTPKPTLGGRVPSTGTPTKMRAMNTPRPRVPSAVAMPPPASPGIYSRTISLNDSDTESASAPPKGSATSLTELELHGLAIQEKIARLMSDSSRSNSPAQPSVSPPLTSNPSDTALIAQLRAQIGQLEAENQRLQTPSSQPDVEARIESLTADNARLSSRTSQLEAELLEKEKSVREKEDSIRTLDQDRQAATVELEKQKLDTESRMKTLQSKLDDSIALTATLKEALAAKEGQEHENDALIKAKDAEVALLQSQLERAYSDLEDERKELGAQIDELRMAGQETIALYEERLSAGDADRYELENRVSQLEAERQQLLTNPKSAAQASSATEIDNESLREQVKHLQKRIATLEDNLEEARAALEREEVVGQERLRRVKEKEDALRRDMGEGRKELDKVMKMEAVAQRRVEELEEDMRELTNALEDARAEVEILREKNLDDDELSPKRTDQLEAEVERLRKIVAESKSSDVMTMEMLIQSQSDELVSLRRTLDEKSSELESLRKKLNREVTLTNGISTERIASPTSSKYDPGSSQRDEIKGLKHIVQELQKEVAVSEQQKKTIAAENELLQSEVDQLRQEVKLLEENLDTSLTREEQDLTDNSGDPSSSSIESLQKMMKEQKIRFEMEIDQLRKRVADAEMKCARVTHELNKEISELEALVESKVRLLDELEQELERVKDKLARAQKKLSTSSTSSHKPGDLPNPKRQGSIASLASSESSSSNILAPGLSTVAGSGVSEEEVCEICEKPGHDIFSCGLLKEETQQKRSTPRKTVNGAGGGAAADLFCVDCESHGHVAKDCPHSLDVF</sequence>
<feature type="compositionally biased region" description="Low complexity" evidence="4">
    <location>
        <begin position="100"/>
        <end position="114"/>
    </location>
</feature>
<dbReference type="PROSITE" id="PS00845">
    <property type="entry name" value="CAP_GLY_1"/>
    <property type="match status" value="1"/>
</dbReference>
<keyword evidence="2" id="KW-0862">Zinc</keyword>
<feature type="compositionally biased region" description="Polar residues" evidence="4">
    <location>
        <begin position="121"/>
        <end position="132"/>
    </location>
</feature>
<feature type="compositionally biased region" description="Polar residues" evidence="4">
    <location>
        <begin position="953"/>
        <end position="966"/>
    </location>
</feature>
<dbReference type="Gene3D" id="4.10.60.10">
    <property type="entry name" value="Zinc finger, CCHC-type"/>
    <property type="match status" value="1"/>
</dbReference>
<keyword evidence="8" id="KW-1185">Reference proteome</keyword>
<dbReference type="InterPro" id="IPR036875">
    <property type="entry name" value="Znf_CCHC_sf"/>
</dbReference>
<evidence type="ECO:0000256" key="4">
    <source>
        <dbReference type="SAM" id="MobiDB-lite"/>
    </source>
</evidence>
<feature type="compositionally biased region" description="Polar residues" evidence="4">
    <location>
        <begin position="321"/>
        <end position="334"/>
    </location>
</feature>
<protein>
    <recommendedName>
        <fullName evidence="9">CAP-Gly domain-containing protein</fullName>
    </recommendedName>
</protein>
<dbReference type="Pfam" id="PF01302">
    <property type="entry name" value="CAP_GLY"/>
    <property type="match status" value="1"/>
</dbReference>
<feature type="compositionally biased region" description="Low complexity" evidence="4">
    <location>
        <begin position="1063"/>
        <end position="1075"/>
    </location>
</feature>
<proteinExistence type="predicted"/>
<feature type="region of interest" description="Disordered" evidence="4">
    <location>
        <begin position="941"/>
        <end position="969"/>
    </location>
</feature>